<dbReference type="EMBL" id="CP008796">
    <property type="protein sequence ID" value="AIH03899.1"/>
    <property type="molecule type" value="Genomic_DNA"/>
</dbReference>
<evidence type="ECO:0000256" key="3">
    <source>
        <dbReference type="ARBA" id="ARBA00022741"/>
    </source>
</evidence>
<evidence type="ECO:0000256" key="1">
    <source>
        <dbReference type="ARBA" id="ARBA00006432"/>
    </source>
</evidence>
<keyword evidence="8" id="KW-1185">Reference proteome</keyword>
<proteinExistence type="inferred from homology"/>
<dbReference type="Pfam" id="PF00501">
    <property type="entry name" value="AMP-binding"/>
    <property type="match status" value="1"/>
</dbReference>
<dbReference type="GO" id="GO:0004321">
    <property type="term" value="F:fatty-acyl-CoA synthase activity"/>
    <property type="evidence" value="ECO:0007669"/>
    <property type="project" value="TreeGrafter"/>
</dbReference>
<dbReference type="PANTHER" id="PTHR43605:SF10">
    <property type="entry name" value="ACYL-COA SYNTHETASE MEDIUM CHAIN FAMILY MEMBER 3"/>
    <property type="match status" value="1"/>
</dbReference>
<dbReference type="GO" id="GO:0015645">
    <property type="term" value="F:fatty acid ligase activity"/>
    <property type="evidence" value="ECO:0007669"/>
    <property type="project" value="TreeGrafter"/>
</dbReference>
<dbReference type="InterPro" id="IPR000873">
    <property type="entry name" value="AMP-dep_synth/lig_dom"/>
</dbReference>
<evidence type="ECO:0000256" key="4">
    <source>
        <dbReference type="ARBA" id="ARBA00022840"/>
    </source>
</evidence>
<dbReference type="InterPro" id="IPR042099">
    <property type="entry name" value="ANL_N_sf"/>
</dbReference>
<evidence type="ECO:0000313" key="8">
    <source>
        <dbReference type="Proteomes" id="UP000028481"/>
    </source>
</evidence>
<dbReference type="InterPro" id="IPR025110">
    <property type="entry name" value="AMP-bd_C"/>
</dbReference>
<dbReference type="OrthoDB" id="9803968at2"/>
<dbReference type="GO" id="GO:0006637">
    <property type="term" value="P:acyl-CoA metabolic process"/>
    <property type="evidence" value="ECO:0007669"/>
    <property type="project" value="TreeGrafter"/>
</dbReference>
<keyword evidence="2" id="KW-0436">Ligase</keyword>
<keyword evidence="4" id="KW-0067">ATP-binding</keyword>
<dbReference type="Proteomes" id="UP000028481">
    <property type="component" value="Chromosome"/>
</dbReference>
<gene>
    <name evidence="7" type="ORF">HL41_03375</name>
</gene>
<dbReference type="AlphaFoldDB" id="A0A075WRG4"/>
<name>A0A075WRG4_9BACT</name>
<evidence type="ECO:0000256" key="2">
    <source>
        <dbReference type="ARBA" id="ARBA00022598"/>
    </source>
</evidence>
<dbReference type="eggNOG" id="COG0365">
    <property type="taxonomic scope" value="Bacteria"/>
</dbReference>
<dbReference type="SUPFAM" id="SSF56801">
    <property type="entry name" value="Acetyl-CoA synthetase-like"/>
    <property type="match status" value="1"/>
</dbReference>
<dbReference type="STRING" id="289377.HL41_03375"/>
<dbReference type="HOGENOM" id="CLU_000022_59_10_0"/>
<sequence length="538" mass="61578">MQKELQYYYEVVRNFKLQVPEKFSFPLDVFDKWGSLPALIWTDGKEVKRFTFEELTALSSKLAGGLKNLGIGKGDNVLMFLPNRYEWWITVLALMRLNAVIVPSTVMLTAKDLEYRLKSLEIKAIISDEENAKKVEEAVNLTNSKAILINIDDIPGWEKYSELFKFDPFVGERTFSEDTSIIFFTSGTTGPPKMVRHTQVSYPLAHVITGKFWLNLKPGIIHWNLSDTGWAKAAWSSLFGPWNTGATVFVRRRGKKFTPDIMIETLKKFEVTSLCAPPTVYRMLIKEVPLKELSFPTVNHFVSAGEPLNPEVIDIWKEITGKYIYNGYGQTETVNTIAMFPFIPMRKGAMGLPTPGFEVEIVDDNGKILKPYEEGNIAIKVFPERPVGLFKEYINDEKEMAAAFKGEWYFTRDRGYKDEDGYFWFLGREDDIIISSGYRISPFEVESVLIKHPAVKECAVVASPDEIRGEVVKAFIVLKDGFKPSPELIKELQNFVKTETAPYKYPRKIEFVEELPKTVSGKIKRKELKLKEFGLWPK</sequence>
<dbReference type="Pfam" id="PF13193">
    <property type="entry name" value="AMP-binding_C"/>
    <property type="match status" value="1"/>
</dbReference>
<dbReference type="KEGG" id="tcm:HL41_03375"/>
<organism evidence="7 8">
    <name type="scientific">Thermodesulfobacterium commune DSM 2178</name>
    <dbReference type="NCBI Taxonomy" id="289377"/>
    <lineage>
        <taxon>Bacteria</taxon>
        <taxon>Pseudomonadati</taxon>
        <taxon>Thermodesulfobacteriota</taxon>
        <taxon>Thermodesulfobacteria</taxon>
        <taxon>Thermodesulfobacteriales</taxon>
        <taxon>Thermodesulfobacteriaceae</taxon>
        <taxon>Thermodesulfobacterium</taxon>
    </lineage>
</organism>
<dbReference type="InterPro" id="IPR045851">
    <property type="entry name" value="AMP-bd_C_sf"/>
</dbReference>
<dbReference type="InterPro" id="IPR020845">
    <property type="entry name" value="AMP-binding_CS"/>
</dbReference>
<evidence type="ECO:0000259" key="5">
    <source>
        <dbReference type="Pfam" id="PF00501"/>
    </source>
</evidence>
<feature type="domain" description="AMP-binding enzyme C-terminal" evidence="6">
    <location>
        <begin position="444"/>
        <end position="522"/>
    </location>
</feature>
<dbReference type="PROSITE" id="PS00455">
    <property type="entry name" value="AMP_BINDING"/>
    <property type="match status" value="1"/>
</dbReference>
<dbReference type="GO" id="GO:0005524">
    <property type="term" value="F:ATP binding"/>
    <property type="evidence" value="ECO:0007669"/>
    <property type="project" value="UniProtKB-KW"/>
</dbReference>
<protein>
    <submittedName>
        <fullName evidence="7">Acyl-CoA synthetase</fullName>
    </submittedName>
</protein>
<comment type="similarity">
    <text evidence="1">Belongs to the ATP-dependent AMP-binding enzyme family.</text>
</comment>
<dbReference type="FunFam" id="3.30.300.30:FF:000005">
    <property type="entry name" value="Acyl-coenzyme A synthetase ACSM5, mitochondrial"/>
    <property type="match status" value="1"/>
</dbReference>
<keyword evidence="3" id="KW-0547">Nucleotide-binding</keyword>
<dbReference type="GO" id="GO:0016405">
    <property type="term" value="F:CoA-ligase activity"/>
    <property type="evidence" value="ECO:0007669"/>
    <property type="project" value="UniProtKB-ARBA"/>
</dbReference>
<dbReference type="GO" id="GO:0006633">
    <property type="term" value="P:fatty acid biosynthetic process"/>
    <property type="evidence" value="ECO:0007669"/>
    <property type="project" value="TreeGrafter"/>
</dbReference>
<reference evidence="7 8" key="1">
    <citation type="journal article" date="2015" name="Genome Announc.">
        <title>Genome Sequence of a Sulfate-Reducing Thermophilic Bacterium, Thermodesulfobacterium commune DSM 2178T (Phylum Thermodesulfobacteria).</title>
        <authorList>
            <person name="Bhatnagar S."/>
            <person name="Badger J.H."/>
            <person name="Madupu R."/>
            <person name="Khouri H.M."/>
            <person name="O'Connor E.M."/>
            <person name="Robb F.T."/>
            <person name="Ward N.L."/>
            <person name="Eisen J.A."/>
        </authorList>
    </citation>
    <scope>NUCLEOTIDE SEQUENCE [LARGE SCALE GENOMIC DNA]</scope>
    <source>
        <strain evidence="7 8">DSM 2178</strain>
    </source>
</reference>
<dbReference type="PaxDb" id="289377-HL41_03375"/>
<dbReference type="Gene3D" id="3.40.50.12780">
    <property type="entry name" value="N-terminal domain of ligase-like"/>
    <property type="match status" value="1"/>
</dbReference>
<evidence type="ECO:0000313" key="7">
    <source>
        <dbReference type="EMBL" id="AIH03899.1"/>
    </source>
</evidence>
<evidence type="ECO:0000259" key="6">
    <source>
        <dbReference type="Pfam" id="PF13193"/>
    </source>
</evidence>
<dbReference type="Gene3D" id="3.30.300.30">
    <property type="match status" value="1"/>
</dbReference>
<dbReference type="CDD" id="cd05972">
    <property type="entry name" value="MACS_like"/>
    <property type="match status" value="1"/>
</dbReference>
<accession>A0A075WRG4</accession>
<feature type="domain" description="AMP-dependent synthetase/ligase" evidence="5">
    <location>
        <begin position="32"/>
        <end position="380"/>
    </location>
</feature>
<dbReference type="RefSeq" id="WP_038060424.1">
    <property type="nucleotide sequence ID" value="NZ_CP008796.1"/>
</dbReference>
<dbReference type="InterPro" id="IPR051087">
    <property type="entry name" value="Mitochondrial_ACSM"/>
</dbReference>
<dbReference type="PANTHER" id="PTHR43605">
    <property type="entry name" value="ACYL-COENZYME A SYNTHETASE"/>
    <property type="match status" value="1"/>
</dbReference>